<dbReference type="Pfam" id="PF04677">
    <property type="entry name" value="CwfJ_C_1"/>
    <property type="match status" value="1"/>
</dbReference>
<organism evidence="2 4">
    <name type="scientific">Bacillus clarus</name>
    <dbReference type="NCBI Taxonomy" id="2338372"/>
    <lineage>
        <taxon>Bacteria</taxon>
        <taxon>Bacillati</taxon>
        <taxon>Bacillota</taxon>
        <taxon>Bacilli</taxon>
        <taxon>Bacillales</taxon>
        <taxon>Bacillaceae</taxon>
        <taxon>Bacillus</taxon>
        <taxon>Bacillus cereus group</taxon>
    </lineage>
</organism>
<keyword evidence="5" id="KW-1185">Reference proteome</keyword>
<name>A0A090Z2B4_9BACI</name>
<evidence type="ECO:0000313" key="4">
    <source>
        <dbReference type="Proteomes" id="UP000029389"/>
    </source>
</evidence>
<gene>
    <name evidence="3" type="ORF">D0U04_20715</name>
    <name evidence="2" type="ORF">DJ93_3479</name>
</gene>
<accession>A0A090Z2B4</accession>
<reference evidence="2 4" key="1">
    <citation type="submission" date="2014-04" db="EMBL/GenBank/DDBJ databases">
        <authorList>
            <person name="Bishop-Lilly K.A."/>
            <person name="Broomall S.M."/>
            <person name="Chain P.S."/>
            <person name="Chertkov O."/>
            <person name="Coyne S.R."/>
            <person name="Daligault H.E."/>
            <person name="Davenport K.W."/>
            <person name="Erkkila T."/>
            <person name="Frey K.G."/>
            <person name="Gibbons H.S."/>
            <person name="Gu W."/>
            <person name="Jaissle J."/>
            <person name="Johnson S.L."/>
            <person name="Koroleva G.I."/>
            <person name="Ladner J.T."/>
            <person name="Lo C.-C."/>
            <person name="Minogue T.D."/>
            <person name="Munk C."/>
            <person name="Palacios G.F."/>
            <person name="Redden C.L."/>
            <person name="Rosenzweig C.N."/>
            <person name="Scholz M.B."/>
            <person name="Teshima H."/>
            <person name="Xu Y."/>
        </authorList>
    </citation>
    <scope>NUCLEOTIDE SEQUENCE [LARGE SCALE GENOMIC DNA]</scope>
    <source>
        <strain evidence="2 4">BHP</strain>
    </source>
</reference>
<sequence length="215" mass="25325">MNKTEVLLRELKDRCSFCDEEEDKTLLKTPNFQVRFSVGQIVEGYCLIIPNDHYHCMGSLPENLRNEYLTLKNHVRKILTETYGSCIFYEHGRVGVCDVQPGEQLCYHAHLHAVPVDVDLLSKIQESFIPIKLKTYEELQGYYKKLGHYLYFENSNSEKFIFNINRPIRRQYLRFLTADGIGKPELANWRKHPGYELMKKARITLIPHFNNIKIQ</sequence>
<evidence type="ECO:0000313" key="2">
    <source>
        <dbReference type="EMBL" id="KFM98540.1"/>
    </source>
</evidence>
<dbReference type="InterPro" id="IPR036265">
    <property type="entry name" value="HIT-like_sf"/>
</dbReference>
<dbReference type="Proteomes" id="UP000029389">
    <property type="component" value="Unassembled WGS sequence"/>
</dbReference>
<dbReference type="Proteomes" id="UP000264294">
    <property type="component" value="Unassembled WGS sequence"/>
</dbReference>
<dbReference type="Gene3D" id="3.30.428.10">
    <property type="entry name" value="HIT-like"/>
    <property type="match status" value="1"/>
</dbReference>
<dbReference type="RefSeq" id="WP_042982263.1">
    <property type="nucleotide sequence ID" value="NZ_JMQC01000008.1"/>
</dbReference>
<protein>
    <recommendedName>
        <fullName evidence="1">Cwf19-like C-terminal domain-containing protein</fullName>
    </recommendedName>
</protein>
<feature type="domain" description="Cwf19-like C-terminal" evidence="1">
    <location>
        <begin position="12"/>
        <end position="128"/>
    </location>
</feature>
<evidence type="ECO:0000259" key="1">
    <source>
        <dbReference type="Pfam" id="PF04677"/>
    </source>
</evidence>
<dbReference type="AlphaFoldDB" id="A0A090Z2B4"/>
<dbReference type="InterPro" id="IPR006768">
    <property type="entry name" value="Cwf19-like_C_dom-1"/>
</dbReference>
<reference evidence="3 5" key="2">
    <citation type="submission" date="2018-08" db="EMBL/GenBank/DDBJ databases">
        <title>Bacillus clarus sp. nov. strain PS00077A.</title>
        <authorList>
            <person name="Mendez Acevedo M."/>
            <person name="Carroll L."/>
            <person name="Mukherjee M."/>
            <person name="Wiedmann M."/>
            <person name="Kovac J."/>
        </authorList>
    </citation>
    <scope>NUCLEOTIDE SEQUENCE [LARGE SCALE GENOMIC DNA]</scope>
    <source>
        <strain evidence="3 5">PS00077A</strain>
    </source>
</reference>
<dbReference type="EMBL" id="JMQC01000008">
    <property type="protein sequence ID" value="KFM98540.1"/>
    <property type="molecule type" value="Genomic_DNA"/>
</dbReference>
<proteinExistence type="predicted"/>
<evidence type="ECO:0000313" key="3">
    <source>
        <dbReference type="EMBL" id="RFT64899.1"/>
    </source>
</evidence>
<dbReference type="PATRIC" id="fig|1405.8.peg.3574"/>
<dbReference type="EMBL" id="QVOD01000031">
    <property type="protein sequence ID" value="RFT64899.1"/>
    <property type="molecule type" value="Genomic_DNA"/>
</dbReference>
<comment type="caution">
    <text evidence="2">The sequence shown here is derived from an EMBL/GenBank/DDBJ whole genome shotgun (WGS) entry which is preliminary data.</text>
</comment>
<dbReference type="SUPFAM" id="SSF54197">
    <property type="entry name" value="HIT-like"/>
    <property type="match status" value="1"/>
</dbReference>
<evidence type="ECO:0000313" key="5">
    <source>
        <dbReference type="Proteomes" id="UP000264294"/>
    </source>
</evidence>